<evidence type="ECO:0000313" key="2">
    <source>
        <dbReference type="EMBL" id="SCX10512.1"/>
    </source>
</evidence>
<keyword evidence="1" id="KW-0472">Membrane</keyword>
<dbReference type="AlphaFoldDB" id="A0A1G4VS63"/>
<protein>
    <submittedName>
        <fullName evidence="2">Uncharacterized protein</fullName>
    </submittedName>
</protein>
<evidence type="ECO:0000313" key="3">
    <source>
        <dbReference type="Proteomes" id="UP000182124"/>
    </source>
</evidence>
<reference evidence="2 3" key="1">
    <citation type="submission" date="2016-10" db="EMBL/GenBank/DDBJ databases">
        <authorList>
            <person name="de Groot N.N."/>
        </authorList>
    </citation>
    <scope>NUCLEOTIDE SEQUENCE [LARGE SCALE GENOMIC DNA]</scope>
    <source>
        <strain evidence="2 3">CGMCC 1.3801</strain>
    </source>
</reference>
<organism evidence="2 3">
    <name type="scientific">Flavobacterium saliperosum</name>
    <dbReference type="NCBI Taxonomy" id="329186"/>
    <lineage>
        <taxon>Bacteria</taxon>
        <taxon>Pseudomonadati</taxon>
        <taxon>Bacteroidota</taxon>
        <taxon>Flavobacteriia</taxon>
        <taxon>Flavobacteriales</taxon>
        <taxon>Flavobacteriaceae</taxon>
        <taxon>Flavobacterium</taxon>
    </lineage>
</organism>
<dbReference type="EMBL" id="FMTY01000003">
    <property type="protein sequence ID" value="SCX10512.1"/>
    <property type="molecule type" value="Genomic_DNA"/>
</dbReference>
<name>A0A1G4VS63_9FLAO</name>
<dbReference type="Proteomes" id="UP000182124">
    <property type="component" value="Unassembled WGS sequence"/>
</dbReference>
<keyword evidence="1" id="KW-0812">Transmembrane</keyword>
<dbReference type="STRING" id="329186.SAMN02927925_01581"/>
<accession>A0A1G4VS63</accession>
<feature type="transmembrane region" description="Helical" evidence="1">
    <location>
        <begin position="36"/>
        <end position="56"/>
    </location>
</feature>
<evidence type="ECO:0000256" key="1">
    <source>
        <dbReference type="SAM" id="Phobius"/>
    </source>
</evidence>
<keyword evidence="1" id="KW-1133">Transmembrane helix</keyword>
<feature type="transmembrane region" description="Helical" evidence="1">
    <location>
        <begin position="6"/>
        <end position="29"/>
    </location>
</feature>
<proteinExistence type="predicted"/>
<gene>
    <name evidence="2" type="ORF">SAMN02927925_01581</name>
</gene>
<sequence>MEILFLISWVLSFGFAVFGIIYFIIGITYKNWRKILLSLSSLVISITCYYLPYYILIEIILKPFKK</sequence>